<dbReference type="InterPro" id="IPR006530">
    <property type="entry name" value="YD"/>
</dbReference>
<dbReference type="HOGENOM" id="CLU_686471_0_0_7"/>
<dbReference type="eggNOG" id="COG3209">
    <property type="taxonomic scope" value="Bacteria"/>
</dbReference>
<sequence>MDLGEEISLASLSNMTGDQYGWYQAAPVFKNDTDKIYKVRYVTFDSYPEVLVLPGFESLEDVVYHWENKSGVWINYDAYGRMISYGNDEGVSAFVLYDDYESILPSGYADKNGNQIVWIDYNEDGLISEIRDAAMADEETRSVQYYYTDGLLTRVNDVMGNDTLYEYNDEDRIVLITDALGREKTLAYDSYGYVESLLHEDGNGKYYEYDYFFDTKEYYSKVTTSMGKVTETWFDEHGNTTRMEINGQLSKEIIKEGRIVRVTDGAGKTTVKEYDEWENLIKVTYPDQTTVSYEYDSRFNKKTKAINELGLVAEFEWDDYGNMVRKIEASGTSEERITEFEYDDEHNLEVVRTADLVAPFSFKPPASQPARKIQAFLLMRNVLPLQDVSLYEPITPIEIRP</sequence>
<dbReference type="KEGG" id="dal:Dalk_4256"/>
<reference evidence="1 2" key="1">
    <citation type="journal article" date="2012" name="Environ. Microbiol.">
        <title>The genome sequence of Desulfatibacillum alkenivorans AK-01: a blueprint for anaerobic alkane oxidation.</title>
        <authorList>
            <person name="Callaghan A.V."/>
            <person name="Morris B.E."/>
            <person name="Pereira I.A."/>
            <person name="McInerney M.J."/>
            <person name="Austin R.N."/>
            <person name="Groves J.T."/>
            <person name="Kukor J.J."/>
            <person name="Suflita J.M."/>
            <person name="Young L.Y."/>
            <person name="Zylstra G.J."/>
            <person name="Wawrik B."/>
        </authorList>
    </citation>
    <scope>NUCLEOTIDE SEQUENCE [LARGE SCALE GENOMIC DNA]</scope>
    <source>
        <strain evidence="1 2">AK-01</strain>
    </source>
</reference>
<evidence type="ECO:0000313" key="1">
    <source>
        <dbReference type="EMBL" id="ACL05937.1"/>
    </source>
</evidence>
<dbReference type="AlphaFoldDB" id="B8FM99"/>
<protein>
    <submittedName>
        <fullName evidence="1">YD repeat-containing protein</fullName>
    </submittedName>
</protein>
<keyword evidence="2" id="KW-1185">Reference proteome</keyword>
<proteinExistence type="predicted"/>
<accession>B8FM99</accession>
<gene>
    <name evidence="1" type="ordered locus">Dalk_4256</name>
</gene>
<dbReference type="Gene3D" id="2.180.10.10">
    <property type="entry name" value="RHS repeat-associated core"/>
    <property type="match status" value="2"/>
</dbReference>
<dbReference type="RefSeq" id="WP_015948984.1">
    <property type="nucleotide sequence ID" value="NC_011768.1"/>
</dbReference>
<dbReference type="InterPro" id="IPR031325">
    <property type="entry name" value="RHS_repeat"/>
</dbReference>
<dbReference type="Proteomes" id="UP000000739">
    <property type="component" value="Chromosome"/>
</dbReference>
<dbReference type="NCBIfam" id="TIGR01643">
    <property type="entry name" value="YD_repeat_2x"/>
    <property type="match status" value="2"/>
</dbReference>
<dbReference type="Pfam" id="PF05593">
    <property type="entry name" value="RHS_repeat"/>
    <property type="match status" value="2"/>
</dbReference>
<dbReference type="EMBL" id="CP001322">
    <property type="protein sequence ID" value="ACL05937.1"/>
    <property type="molecule type" value="Genomic_DNA"/>
</dbReference>
<organism evidence="1 2">
    <name type="scientific">Desulfatibacillum aliphaticivorans</name>
    <dbReference type="NCBI Taxonomy" id="218208"/>
    <lineage>
        <taxon>Bacteria</taxon>
        <taxon>Pseudomonadati</taxon>
        <taxon>Thermodesulfobacteriota</taxon>
        <taxon>Desulfobacteria</taxon>
        <taxon>Desulfobacterales</taxon>
        <taxon>Desulfatibacillaceae</taxon>
        <taxon>Desulfatibacillum</taxon>
    </lineage>
</organism>
<name>B8FM99_DESAL</name>
<evidence type="ECO:0000313" key="2">
    <source>
        <dbReference type="Proteomes" id="UP000000739"/>
    </source>
</evidence>